<proteinExistence type="predicted"/>
<keyword evidence="1" id="KW-1133">Transmembrane helix</keyword>
<name>A0ABW6CNE6_9CAUL</name>
<dbReference type="EMBL" id="JAOTJD010000001">
    <property type="protein sequence ID" value="MFD3262378.1"/>
    <property type="molecule type" value="Genomic_DNA"/>
</dbReference>
<organism evidence="2 3">
    <name type="scientific">Phenylobacterium ferrooxidans</name>
    <dbReference type="NCBI Taxonomy" id="2982689"/>
    <lineage>
        <taxon>Bacteria</taxon>
        <taxon>Pseudomonadati</taxon>
        <taxon>Pseudomonadota</taxon>
        <taxon>Alphaproteobacteria</taxon>
        <taxon>Caulobacterales</taxon>
        <taxon>Caulobacteraceae</taxon>
        <taxon>Phenylobacterium</taxon>
    </lineage>
</organism>
<feature type="transmembrane region" description="Helical" evidence="1">
    <location>
        <begin position="23"/>
        <end position="45"/>
    </location>
</feature>
<dbReference type="Pfam" id="PF05656">
    <property type="entry name" value="DUF805"/>
    <property type="match status" value="1"/>
</dbReference>
<dbReference type="PANTHER" id="PTHR34980">
    <property type="entry name" value="INNER MEMBRANE PROTEIN-RELATED-RELATED"/>
    <property type="match status" value="1"/>
</dbReference>
<keyword evidence="1" id="KW-0812">Transmembrane</keyword>
<evidence type="ECO:0000256" key="1">
    <source>
        <dbReference type="SAM" id="Phobius"/>
    </source>
</evidence>
<gene>
    <name evidence="2" type="ORF">OCL97_00185</name>
</gene>
<dbReference type="InterPro" id="IPR008523">
    <property type="entry name" value="DUF805"/>
</dbReference>
<evidence type="ECO:0000313" key="2">
    <source>
        <dbReference type="EMBL" id="MFD3262378.1"/>
    </source>
</evidence>
<keyword evidence="1" id="KW-0472">Membrane</keyword>
<evidence type="ECO:0000313" key="3">
    <source>
        <dbReference type="Proteomes" id="UP001598130"/>
    </source>
</evidence>
<feature type="transmembrane region" description="Helical" evidence="1">
    <location>
        <begin position="91"/>
        <end position="113"/>
    </location>
</feature>
<accession>A0ABW6CNE6</accession>
<sequence>MDLMLQPLRKYADFNGRARRSEYWLFALFVALVQMAAGILSWFVGGDLSRDAFATPASAVIALIYFGFCLYILIPSLAVSFRRLHDSGRTAWWLLLGLIPILGQLVLLIFMILDGTPGDNRYGASPKGPASPEAQPAT</sequence>
<protein>
    <submittedName>
        <fullName evidence="2">DUF805 domain-containing protein</fullName>
    </submittedName>
</protein>
<dbReference type="Proteomes" id="UP001598130">
    <property type="component" value="Unassembled WGS sequence"/>
</dbReference>
<keyword evidence="3" id="KW-1185">Reference proteome</keyword>
<comment type="caution">
    <text evidence="2">The sequence shown here is derived from an EMBL/GenBank/DDBJ whole genome shotgun (WGS) entry which is preliminary data.</text>
</comment>
<reference evidence="2 3" key="1">
    <citation type="submission" date="2022-09" db="EMBL/GenBank/DDBJ databases">
        <title>New species of Phenylobacterium.</title>
        <authorList>
            <person name="Mieszkin S."/>
        </authorList>
    </citation>
    <scope>NUCLEOTIDE SEQUENCE [LARGE SCALE GENOMIC DNA]</scope>
    <source>
        <strain evidence="2 3">HK31-G</strain>
    </source>
</reference>
<dbReference type="PANTHER" id="PTHR34980:SF2">
    <property type="entry name" value="INNER MEMBRANE PROTEIN YHAH-RELATED"/>
    <property type="match status" value="1"/>
</dbReference>
<dbReference type="RefSeq" id="WP_304779966.1">
    <property type="nucleotide sequence ID" value="NZ_JAOTJD010000001.1"/>
</dbReference>
<feature type="transmembrane region" description="Helical" evidence="1">
    <location>
        <begin position="57"/>
        <end position="79"/>
    </location>
</feature>